<evidence type="ECO:0000313" key="10">
    <source>
        <dbReference type="Proteomes" id="UP000028990"/>
    </source>
</evidence>
<organism evidence="9 10">
    <name type="scientific">Fukomys damarensis</name>
    <name type="common">Damaraland mole rat</name>
    <name type="synonym">Cryptomys damarensis</name>
    <dbReference type="NCBI Taxonomy" id="885580"/>
    <lineage>
        <taxon>Eukaryota</taxon>
        <taxon>Metazoa</taxon>
        <taxon>Chordata</taxon>
        <taxon>Craniata</taxon>
        <taxon>Vertebrata</taxon>
        <taxon>Euteleostomi</taxon>
        <taxon>Mammalia</taxon>
        <taxon>Eutheria</taxon>
        <taxon>Euarchontoglires</taxon>
        <taxon>Glires</taxon>
        <taxon>Rodentia</taxon>
        <taxon>Hystricomorpha</taxon>
        <taxon>Bathyergidae</taxon>
        <taxon>Fukomys</taxon>
    </lineage>
</organism>
<dbReference type="AlphaFoldDB" id="A0A091DB76"/>
<dbReference type="PROSITE" id="PS00687">
    <property type="entry name" value="ALDEHYDE_DEHYDR_GLU"/>
    <property type="match status" value="1"/>
</dbReference>
<keyword evidence="10" id="KW-1185">Reference proteome</keyword>
<dbReference type="PIRSF" id="PIRSF036492">
    <property type="entry name" value="ALDH"/>
    <property type="match status" value="1"/>
</dbReference>
<name>A0A091DB76_FUKDA</name>
<dbReference type="STRING" id="885580.ENSFDAP00000020946"/>
<keyword evidence="2 4" id="KW-0560">Oxidoreductase</keyword>
<dbReference type="Proteomes" id="UP000028990">
    <property type="component" value="Unassembled WGS sequence"/>
</dbReference>
<dbReference type="PANTHER" id="PTHR43570:SF2">
    <property type="entry name" value="ALDEHYDE DEHYDROGENASE FAMILY 3 MEMBER B1"/>
    <property type="match status" value="1"/>
</dbReference>
<evidence type="ECO:0000313" key="9">
    <source>
        <dbReference type="EMBL" id="KFO28322.1"/>
    </source>
</evidence>
<proteinExistence type="inferred from homology"/>
<gene>
    <name evidence="9" type="ORF">H920_10183</name>
</gene>
<dbReference type="GO" id="GO:0006081">
    <property type="term" value="P:aldehyde metabolic process"/>
    <property type="evidence" value="ECO:0007669"/>
    <property type="project" value="InterPro"/>
</dbReference>
<evidence type="ECO:0000256" key="1">
    <source>
        <dbReference type="ARBA" id="ARBA00009986"/>
    </source>
</evidence>
<dbReference type="InterPro" id="IPR015590">
    <property type="entry name" value="Aldehyde_DH_dom"/>
</dbReference>
<evidence type="ECO:0000256" key="5">
    <source>
        <dbReference type="PIRSR" id="PIRSR036492-1"/>
    </source>
</evidence>
<dbReference type="GO" id="GO:0004029">
    <property type="term" value="F:aldehyde dehydrogenase (NAD+) activity"/>
    <property type="evidence" value="ECO:0007669"/>
    <property type="project" value="TreeGrafter"/>
</dbReference>
<dbReference type="InterPro" id="IPR012394">
    <property type="entry name" value="Aldehyde_DH_NAD(P)"/>
</dbReference>
<dbReference type="eggNOG" id="KOG2456">
    <property type="taxonomic scope" value="Eukaryota"/>
</dbReference>
<dbReference type="PROSITE" id="PS00070">
    <property type="entry name" value="ALDEHYDE_DEHYDR_CYS"/>
    <property type="match status" value="1"/>
</dbReference>
<dbReference type="Gene3D" id="3.40.605.10">
    <property type="entry name" value="Aldehyde Dehydrogenase, Chain A, domain 1"/>
    <property type="match status" value="2"/>
</dbReference>
<feature type="domain" description="Aldehyde dehydrogenase" evidence="8">
    <location>
        <begin position="9"/>
        <end position="301"/>
    </location>
</feature>
<evidence type="ECO:0000256" key="6">
    <source>
        <dbReference type="PROSITE-ProRule" id="PRU10007"/>
    </source>
</evidence>
<evidence type="ECO:0000256" key="3">
    <source>
        <dbReference type="ARBA" id="ARBA00023027"/>
    </source>
</evidence>
<dbReference type="GO" id="GO:0005737">
    <property type="term" value="C:cytoplasm"/>
    <property type="evidence" value="ECO:0007669"/>
    <property type="project" value="TreeGrafter"/>
</dbReference>
<evidence type="ECO:0000259" key="8">
    <source>
        <dbReference type="Pfam" id="PF00171"/>
    </source>
</evidence>
<feature type="domain" description="Aldehyde dehydrogenase" evidence="8">
    <location>
        <begin position="352"/>
        <end position="467"/>
    </location>
</feature>
<dbReference type="EMBL" id="KN122776">
    <property type="protein sequence ID" value="KFO28322.1"/>
    <property type="molecule type" value="Genomic_DNA"/>
</dbReference>
<feature type="active site" evidence="5">
    <location>
        <position position="244"/>
    </location>
</feature>
<dbReference type="CDD" id="cd07132">
    <property type="entry name" value="ALDH_F3AB"/>
    <property type="match status" value="1"/>
</dbReference>
<evidence type="ECO:0000256" key="7">
    <source>
        <dbReference type="RuleBase" id="RU003345"/>
    </source>
</evidence>
<sequence>MDTFEDTARRLREAFSSGRTQPAAFRVAQLEGLSRFLQENRQLLQDALAQDLHKSAFESEISEITISQGEVDLALRNLRAWMKDQKVPKNLATQLDSAFIRKEPFGLVLIIAPWNYPLNLTLVPLVGAIAAGNCVVLKPSEISKSIEKILAEVLPRYLDQSCFAVALGGPEETARLLEHRFDYIFFTGSPHVGKIVMTAAAKHLTPVTLELGGKNPCYVDDNCDPQTVANRLAWFRYFNTGQTCVAPDYVLCSPDMQERLLPALQNAITRFYGDDPQNSPNLGRIINQKHFKRLQELLNCGRVAIGGQSDESNLYIALDLLSSDLNSGGPECGLSPHMLFLKGRTWTPDSQILGAGVLGAPTVLVDVQETDKVMQEEIFGPILPLMTVRSLDEAINFINHREKPLALYAFSNNSQVIKQVLARTSSGGFCGNDGFMHMTLASLPFGGVGASGMGSYHGKFSFDTFSHHRACLLRSPGMEKINELRYPPYSSRNLRVLLMAMEERSCSCTLL</sequence>
<dbReference type="FunFam" id="3.40.605.10:FF:000004">
    <property type="entry name" value="Aldehyde dehydrogenase"/>
    <property type="match status" value="1"/>
</dbReference>
<comment type="similarity">
    <text evidence="1 4 7">Belongs to the aldehyde dehydrogenase family.</text>
</comment>
<protein>
    <recommendedName>
        <fullName evidence="4">Aldehyde dehydrogenase</fullName>
    </recommendedName>
</protein>
<dbReference type="FunFam" id="3.40.309.10:FF:000034">
    <property type="entry name" value="Aldehyde dehydrogenase, dimeric NADP-preferring"/>
    <property type="match status" value="1"/>
</dbReference>
<dbReference type="GO" id="GO:0004028">
    <property type="term" value="F:3-chloroallyl aldehyde dehydrogenase activity"/>
    <property type="evidence" value="ECO:0007669"/>
    <property type="project" value="TreeGrafter"/>
</dbReference>
<dbReference type="InterPro" id="IPR016160">
    <property type="entry name" value="Ald_DH_CS_CYS"/>
</dbReference>
<dbReference type="InterPro" id="IPR016161">
    <property type="entry name" value="Ald_DH/histidinol_DH"/>
</dbReference>
<dbReference type="PANTHER" id="PTHR43570">
    <property type="entry name" value="ALDEHYDE DEHYDROGENASE"/>
    <property type="match status" value="1"/>
</dbReference>
<dbReference type="InterPro" id="IPR016162">
    <property type="entry name" value="Ald_DH_N"/>
</dbReference>
<evidence type="ECO:0000256" key="2">
    <source>
        <dbReference type="ARBA" id="ARBA00023002"/>
    </source>
</evidence>
<dbReference type="SUPFAM" id="SSF53720">
    <property type="entry name" value="ALDH-like"/>
    <property type="match status" value="1"/>
</dbReference>
<evidence type="ECO:0000256" key="4">
    <source>
        <dbReference type="PIRNR" id="PIRNR036492"/>
    </source>
</evidence>
<dbReference type="InterPro" id="IPR029510">
    <property type="entry name" value="Ald_DH_CS_GLU"/>
</dbReference>
<feature type="active site" evidence="5 6">
    <location>
        <position position="210"/>
    </location>
</feature>
<accession>A0A091DB76</accession>
<dbReference type="Gene3D" id="3.40.309.10">
    <property type="entry name" value="Aldehyde Dehydrogenase, Chain A, domain 2"/>
    <property type="match status" value="2"/>
</dbReference>
<keyword evidence="3" id="KW-0520">NAD</keyword>
<dbReference type="InterPro" id="IPR016163">
    <property type="entry name" value="Ald_DH_C"/>
</dbReference>
<dbReference type="Pfam" id="PF00171">
    <property type="entry name" value="Aldedh"/>
    <property type="match status" value="2"/>
</dbReference>
<reference evidence="9 10" key="1">
    <citation type="submission" date="2013-11" db="EMBL/GenBank/DDBJ databases">
        <title>The Damaraland mole rat (Fukomys damarensis) genome and evolution of African mole rats.</title>
        <authorList>
            <person name="Gladyshev V.N."/>
            <person name="Fang X."/>
        </authorList>
    </citation>
    <scope>NUCLEOTIDE SEQUENCE [LARGE SCALE GENOMIC DNA]</scope>
    <source>
        <tissue evidence="9">Liver</tissue>
    </source>
</reference>